<dbReference type="EMBL" id="QUOV01000001">
    <property type="protein sequence ID" value="REL34699.1"/>
    <property type="molecule type" value="Genomic_DNA"/>
</dbReference>
<evidence type="ECO:0000313" key="1">
    <source>
        <dbReference type="EMBL" id="REL34699.1"/>
    </source>
</evidence>
<protein>
    <submittedName>
        <fullName evidence="1">Uncharacterized protein</fullName>
    </submittedName>
</protein>
<proteinExistence type="predicted"/>
<dbReference type="InterPro" id="IPR011856">
    <property type="entry name" value="tRNA_endonuc-like_dom_sf"/>
</dbReference>
<dbReference type="GO" id="GO:0003676">
    <property type="term" value="F:nucleic acid binding"/>
    <property type="evidence" value="ECO:0007669"/>
    <property type="project" value="InterPro"/>
</dbReference>
<name>A0A3E0UCU0_9GAMM</name>
<dbReference type="Proteomes" id="UP000256999">
    <property type="component" value="Unassembled WGS sequence"/>
</dbReference>
<sequence length="302" mass="33792">MSFYIIGSKYGNAKHGYTDIYPELIKKGVVAVGFNFNDDLTNYVGASENEISNHLKSKSASSDSISTLKKFLNLKVGDVIAVKRHSSPRGKQARLVIGAFAIVSGINSVDYKHCDTLGHTISVDFIDTDLNIELPLGYGLTVHKLSNQKHIDMIFSPIVVEKQDDGEVTTKIKNTAESLVLRTASYIQRKLHNRIQNNLVKQLELIYEPSSIKVEKNYVDVMVETKDEIILYEVKSSRTPDNCIREALGQILKYGYQLKKNSSKPITYVIVGPSEVNSSADSYFGYIQTILNEKVEYLCVQP</sequence>
<organism evidence="1 2">
    <name type="scientific">Thalassotalea euphylliae</name>
    <dbReference type="NCBI Taxonomy" id="1655234"/>
    <lineage>
        <taxon>Bacteria</taxon>
        <taxon>Pseudomonadati</taxon>
        <taxon>Pseudomonadota</taxon>
        <taxon>Gammaproteobacteria</taxon>
        <taxon>Alteromonadales</taxon>
        <taxon>Colwelliaceae</taxon>
        <taxon>Thalassotalea</taxon>
    </lineage>
</organism>
<dbReference type="RefSeq" id="WP_115999375.1">
    <property type="nucleotide sequence ID" value="NZ_QUOV01000001.1"/>
</dbReference>
<dbReference type="Gene3D" id="3.40.1350.10">
    <property type="match status" value="1"/>
</dbReference>
<gene>
    <name evidence="1" type="ORF">DXX92_04630</name>
</gene>
<dbReference type="OrthoDB" id="6402880at2"/>
<evidence type="ECO:0000313" key="2">
    <source>
        <dbReference type="Proteomes" id="UP000256999"/>
    </source>
</evidence>
<reference evidence="1 2" key="1">
    <citation type="submission" date="2018-08" db="EMBL/GenBank/DDBJ databases">
        <title>Thalassotalea euphylliae genome.</title>
        <authorList>
            <person name="Summers S."/>
            <person name="Rice S.A."/>
            <person name="Freckelton M.L."/>
            <person name="Nedved B.T."/>
            <person name="Hadfield M.G."/>
        </authorList>
    </citation>
    <scope>NUCLEOTIDE SEQUENCE [LARGE SCALE GENOMIC DNA]</scope>
    <source>
        <strain evidence="1 2">H2</strain>
    </source>
</reference>
<comment type="caution">
    <text evidence="1">The sequence shown here is derived from an EMBL/GenBank/DDBJ whole genome shotgun (WGS) entry which is preliminary data.</text>
</comment>
<accession>A0A3E0UCU0</accession>
<dbReference type="AlphaFoldDB" id="A0A3E0UCU0"/>